<evidence type="ECO:0000259" key="1">
    <source>
        <dbReference type="Pfam" id="PF13610"/>
    </source>
</evidence>
<gene>
    <name evidence="2" type="ORF">HDG41_007667</name>
</gene>
<evidence type="ECO:0000313" key="3">
    <source>
        <dbReference type="Proteomes" id="UP000592820"/>
    </source>
</evidence>
<organism evidence="2 3">
    <name type="scientific">Paraburkholderia youngii</name>
    <dbReference type="NCBI Taxonomy" id="2782701"/>
    <lineage>
        <taxon>Bacteria</taxon>
        <taxon>Pseudomonadati</taxon>
        <taxon>Pseudomonadota</taxon>
        <taxon>Betaproteobacteria</taxon>
        <taxon>Burkholderiales</taxon>
        <taxon>Burkholderiaceae</taxon>
        <taxon>Paraburkholderia</taxon>
    </lineage>
</organism>
<proteinExistence type="predicted"/>
<evidence type="ECO:0000313" key="2">
    <source>
        <dbReference type="EMBL" id="MBB5405571.1"/>
    </source>
</evidence>
<dbReference type="AlphaFoldDB" id="A0A7W8P6M4"/>
<comment type="caution">
    <text evidence="2">The sequence shown here is derived from an EMBL/GenBank/DDBJ whole genome shotgun (WGS) entry which is preliminary data.</text>
</comment>
<protein>
    <submittedName>
        <fullName evidence="2">Transposase-like protein</fullName>
    </submittedName>
</protein>
<name>A0A7W8P6M4_9BURK</name>
<dbReference type="Proteomes" id="UP000592820">
    <property type="component" value="Unassembled WGS sequence"/>
</dbReference>
<sequence length="161" mass="18268">MDKAGDTLDFLLRAHRDKAAAKRYLERSIEWNGEPEVVTIDKIGANLAALEAIHAGRETPITIRQSKYLNNIVEQDHRAIKRRTRPMLRFQKFRCARILLGGIEVMHMIVKGQLNDGSVGQTPAQQFYSLAGYGIHTISVLTDLSLILRQNHLSHQRRTVS</sequence>
<dbReference type="PANTHER" id="PTHR35528:SF3">
    <property type="entry name" value="BLL1675 PROTEIN"/>
    <property type="match status" value="1"/>
</dbReference>
<accession>A0A7W8P6M4</accession>
<dbReference type="InterPro" id="IPR052183">
    <property type="entry name" value="IS_Transposase"/>
</dbReference>
<reference evidence="2 3" key="1">
    <citation type="submission" date="2020-08" db="EMBL/GenBank/DDBJ databases">
        <title>Genomic Encyclopedia of Type Strains, Phase IV (KMG-V): Genome sequencing to study the core and pangenomes of soil and plant-associated prokaryotes.</title>
        <authorList>
            <person name="Whitman W."/>
        </authorList>
    </citation>
    <scope>NUCLEOTIDE SEQUENCE [LARGE SCALE GENOMIC DNA]</scope>
    <source>
        <strain evidence="2 3">JPY162</strain>
    </source>
</reference>
<dbReference type="InterPro" id="IPR032874">
    <property type="entry name" value="DDE_dom"/>
</dbReference>
<dbReference type="EMBL" id="JACHDE010000036">
    <property type="protein sequence ID" value="MBB5405571.1"/>
    <property type="molecule type" value="Genomic_DNA"/>
</dbReference>
<feature type="domain" description="DDE" evidence="1">
    <location>
        <begin position="2"/>
        <end position="113"/>
    </location>
</feature>
<dbReference type="Pfam" id="PF13610">
    <property type="entry name" value="DDE_Tnp_IS240"/>
    <property type="match status" value="1"/>
</dbReference>
<dbReference type="PANTHER" id="PTHR35528">
    <property type="entry name" value="BLL1675 PROTEIN"/>
    <property type="match status" value="1"/>
</dbReference>